<dbReference type="Pfam" id="PF13677">
    <property type="entry name" value="MotB_plug"/>
    <property type="match status" value="1"/>
</dbReference>
<feature type="domain" description="OmpA-like" evidence="8">
    <location>
        <begin position="175"/>
        <end position="255"/>
    </location>
</feature>
<evidence type="ECO:0000259" key="8">
    <source>
        <dbReference type="Pfam" id="PF00691"/>
    </source>
</evidence>
<protein>
    <submittedName>
        <fullName evidence="10">Chemotaxis protein MotB</fullName>
    </submittedName>
</protein>
<evidence type="ECO:0000259" key="9">
    <source>
        <dbReference type="Pfam" id="PF13677"/>
    </source>
</evidence>
<dbReference type="SUPFAM" id="SSF103088">
    <property type="entry name" value="OmpA-like"/>
    <property type="match status" value="1"/>
</dbReference>
<dbReference type="PANTHER" id="PTHR30329:SF21">
    <property type="entry name" value="LIPOPROTEIN YIAD-RELATED"/>
    <property type="match status" value="1"/>
</dbReference>
<name>A0A1H3PLY2_9RHOB</name>
<dbReference type="Pfam" id="PF00691">
    <property type="entry name" value="OmpA"/>
    <property type="match status" value="1"/>
</dbReference>
<sequence length="272" mass="29166">MTGKDDNTKRVIIKRKKVFVRTADHGGTWKVAYADFVTAMMAFFMLMWLLNATTDKQRRGLADYFSPSIALSATSGGGEGALGGRAMSADASRIQMGRGGITNSEANGSTEEDGTLKVLEAAIMGKGGDSLVDEELLRHVTVRLTDQGLVIEFFALAGSPLFADGVPTDLMIQLLASVAPEITSVPNALAIEAFAASEPVVARDPRVWPVSQNRADAVRRALPQAGISLDRVVRITGHADRRPVASNPLSARNNRIELVVLRDTVPPRVDGR</sequence>
<evidence type="ECO:0000256" key="5">
    <source>
        <dbReference type="ARBA" id="ARBA00022989"/>
    </source>
</evidence>
<keyword evidence="11" id="KW-1185">Reference proteome</keyword>
<proteinExistence type="inferred from homology"/>
<gene>
    <name evidence="10" type="ORF">SAMN05444004_10563</name>
</gene>
<evidence type="ECO:0000256" key="6">
    <source>
        <dbReference type="ARBA" id="ARBA00023136"/>
    </source>
</evidence>
<reference evidence="11" key="1">
    <citation type="submission" date="2016-10" db="EMBL/GenBank/DDBJ databases">
        <authorList>
            <person name="Varghese N."/>
            <person name="Submissions S."/>
        </authorList>
    </citation>
    <scope>NUCLEOTIDE SEQUENCE [LARGE SCALE GENOMIC DNA]</scope>
    <source>
        <strain evidence="11">DSM 100420</strain>
    </source>
</reference>
<dbReference type="InterPro" id="IPR036737">
    <property type="entry name" value="OmpA-like_sf"/>
</dbReference>
<keyword evidence="4 7" id="KW-0812">Transmembrane</keyword>
<dbReference type="STRING" id="1244108.SAMN05444004_10563"/>
<evidence type="ECO:0000256" key="7">
    <source>
        <dbReference type="SAM" id="Phobius"/>
    </source>
</evidence>
<feature type="domain" description="Motility protein B-like N-terminal" evidence="9">
    <location>
        <begin position="20"/>
        <end position="67"/>
    </location>
</feature>
<dbReference type="Gene3D" id="3.30.1330.60">
    <property type="entry name" value="OmpA-like domain"/>
    <property type="match status" value="1"/>
</dbReference>
<dbReference type="RefSeq" id="WP_092644492.1">
    <property type="nucleotide sequence ID" value="NZ_FNPX01000005.1"/>
</dbReference>
<dbReference type="AlphaFoldDB" id="A0A1H3PLY2"/>
<dbReference type="InterPro" id="IPR025713">
    <property type="entry name" value="MotB-like_N_dom"/>
</dbReference>
<feature type="transmembrane region" description="Helical" evidence="7">
    <location>
        <begin position="31"/>
        <end position="50"/>
    </location>
</feature>
<comment type="similarity">
    <text evidence="2">Belongs to the MotB family.</text>
</comment>
<dbReference type="InterPro" id="IPR050330">
    <property type="entry name" value="Bact_OuterMem_StrucFunc"/>
</dbReference>
<evidence type="ECO:0000256" key="4">
    <source>
        <dbReference type="ARBA" id="ARBA00022692"/>
    </source>
</evidence>
<evidence type="ECO:0000313" key="11">
    <source>
        <dbReference type="Proteomes" id="UP000198914"/>
    </source>
</evidence>
<accession>A0A1H3PLY2</accession>
<keyword evidence="5 7" id="KW-1133">Transmembrane helix</keyword>
<evidence type="ECO:0000256" key="2">
    <source>
        <dbReference type="ARBA" id="ARBA00008914"/>
    </source>
</evidence>
<dbReference type="EMBL" id="FNPX01000005">
    <property type="protein sequence ID" value="SDZ02043.1"/>
    <property type="molecule type" value="Genomic_DNA"/>
</dbReference>
<keyword evidence="3" id="KW-1003">Cell membrane</keyword>
<evidence type="ECO:0000256" key="1">
    <source>
        <dbReference type="ARBA" id="ARBA00004162"/>
    </source>
</evidence>
<dbReference type="OrthoDB" id="7170686at2"/>
<organism evidence="10 11">
    <name type="scientific">Jannaschia faecimaris</name>
    <dbReference type="NCBI Taxonomy" id="1244108"/>
    <lineage>
        <taxon>Bacteria</taxon>
        <taxon>Pseudomonadati</taxon>
        <taxon>Pseudomonadota</taxon>
        <taxon>Alphaproteobacteria</taxon>
        <taxon>Rhodobacterales</taxon>
        <taxon>Roseobacteraceae</taxon>
        <taxon>Jannaschia</taxon>
    </lineage>
</organism>
<dbReference type="Proteomes" id="UP000198914">
    <property type="component" value="Unassembled WGS sequence"/>
</dbReference>
<keyword evidence="6 7" id="KW-0472">Membrane</keyword>
<dbReference type="InterPro" id="IPR006665">
    <property type="entry name" value="OmpA-like"/>
</dbReference>
<dbReference type="GO" id="GO:0005886">
    <property type="term" value="C:plasma membrane"/>
    <property type="evidence" value="ECO:0007669"/>
    <property type="project" value="UniProtKB-SubCell"/>
</dbReference>
<comment type="subcellular location">
    <subcellularLocation>
        <location evidence="1">Cell membrane</location>
        <topology evidence="1">Single-pass membrane protein</topology>
    </subcellularLocation>
</comment>
<evidence type="ECO:0000313" key="10">
    <source>
        <dbReference type="EMBL" id="SDZ02043.1"/>
    </source>
</evidence>
<dbReference type="PANTHER" id="PTHR30329">
    <property type="entry name" value="STATOR ELEMENT OF FLAGELLAR MOTOR COMPLEX"/>
    <property type="match status" value="1"/>
</dbReference>
<evidence type="ECO:0000256" key="3">
    <source>
        <dbReference type="ARBA" id="ARBA00022475"/>
    </source>
</evidence>